<evidence type="ECO:0000259" key="1">
    <source>
        <dbReference type="Pfam" id="PF01551"/>
    </source>
</evidence>
<dbReference type="Gene3D" id="2.70.70.10">
    <property type="entry name" value="Glucose Permease (Domain IIA)"/>
    <property type="match status" value="1"/>
</dbReference>
<reference evidence="2 3" key="1">
    <citation type="submission" date="2022-01" db="EMBL/GenBank/DDBJ databases">
        <title>Mariniradius saccharolyticus sp. nov., isolated from sediment of a river.</title>
        <authorList>
            <person name="Liu H."/>
        </authorList>
    </citation>
    <scope>NUCLEOTIDE SEQUENCE [LARGE SCALE GENOMIC DNA]</scope>
    <source>
        <strain evidence="2 3">RY-2</strain>
    </source>
</reference>
<dbReference type="Pfam" id="PF01551">
    <property type="entry name" value="Peptidase_M23"/>
    <property type="match status" value="1"/>
</dbReference>
<dbReference type="InterPro" id="IPR050570">
    <property type="entry name" value="Cell_wall_metabolism_enzyme"/>
</dbReference>
<dbReference type="PANTHER" id="PTHR21666">
    <property type="entry name" value="PEPTIDASE-RELATED"/>
    <property type="match status" value="1"/>
</dbReference>
<accession>A0ABS9BTY4</accession>
<dbReference type="RefSeq" id="WP_234861066.1">
    <property type="nucleotide sequence ID" value="NZ_JAKEVZ010000005.1"/>
</dbReference>
<dbReference type="SUPFAM" id="SSF51261">
    <property type="entry name" value="Duplicated hybrid motif"/>
    <property type="match status" value="1"/>
</dbReference>
<organism evidence="2 3">
    <name type="scientific">Mariniradius sediminis</name>
    <dbReference type="NCBI Taxonomy" id="2909237"/>
    <lineage>
        <taxon>Bacteria</taxon>
        <taxon>Pseudomonadati</taxon>
        <taxon>Bacteroidota</taxon>
        <taxon>Cytophagia</taxon>
        <taxon>Cytophagales</taxon>
        <taxon>Cyclobacteriaceae</taxon>
        <taxon>Mariniradius</taxon>
    </lineage>
</organism>
<dbReference type="InterPro" id="IPR016047">
    <property type="entry name" value="M23ase_b-sheet_dom"/>
</dbReference>
<dbReference type="InterPro" id="IPR011055">
    <property type="entry name" value="Dup_hybrid_motif"/>
</dbReference>
<protein>
    <submittedName>
        <fullName evidence="2">M23 family metallopeptidase</fullName>
    </submittedName>
</protein>
<dbReference type="Proteomes" id="UP001201449">
    <property type="component" value="Unassembled WGS sequence"/>
</dbReference>
<gene>
    <name evidence="2" type="ORF">L0U89_08050</name>
</gene>
<dbReference type="CDD" id="cd12797">
    <property type="entry name" value="M23_peptidase"/>
    <property type="match status" value="1"/>
</dbReference>
<keyword evidence="3" id="KW-1185">Reference proteome</keyword>
<name>A0ABS9BTY4_9BACT</name>
<proteinExistence type="predicted"/>
<evidence type="ECO:0000313" key="2">
    <source>
        <dbReference type="EMBL" id="MCF1751020.1"/>
    </source>
</evidence>
<dbReference type="EMBL" id="JAKEVZ010000005">
    <property type="protein sequence ID" value="MCF1751020.1"/>
    <property type="molecule type" value="Genomic_DNA"/>
</dbReference>
<comment type="caution">
    <text evidence="2">The sequence shown here is derived from an EMBL/GenBank/DDBJ whole genome shotgun (WGS) entry which is preliminary data.</text>
</comment>
<sequence>MKSSSFLFIILLAVPFWLQAQSNYLFPVKPGQTNLLSGNFSEIRPNHFHSGIDVKIGGVDGEPILAIEDGYVYRIKLSTLGYGNIVYIKHPNGQSSVYAHLRNFSPKIQEFMRQELYVAEKNELEVFPDPSFLPVKRGEVIGNGGNTGSSGGPHLHFEIRDSLDRAIDPFSFNFKEYSDKTAPVLYKVALKPLDAQARVNGKFQRMEFTPVLEGGRYILKSPVKISGRVGLEVHAIDKMDMVSNVFGVPTFEMSVNGNKHFRVHLDHLDFNKGRFFLTHMHQNRFIRLYRYPNNQLAIYSPDTTYAGAIEARIGERKDISVLLQDYFGNSRTLKLQVVGEKAPEIIGSTAPSPNKTTKVSYERETMVIETGSSEAGTLAKVFVRSQEMEIPPAYTADGRRTYLWDMYFGVPDSIDLCTEIIKPQAIVRIPFGEEYSFANRDVEINFAENALLDDLFLRVDHGSNGNGPTLKINSSSEYLRNPIEVLMRDTGFSGDKTTTHVYHLADNGRKTFVGGEWESDNIRFKTRNFGTFVLDFDRTKPSISPVRVNASEMRFIIKDDKSGIKDFEARVDGKWVLMRYEHKQNVIWSEKLDKQPFKGEVLLKVRDQAGNEAVYRTKIQ</sequence>
<evidence type="ECO:0000313" key="3">
    <source>
        <dbReference type="Proteomes" id="UP001201449"/>
    </source>
</evidence>
<feature type="domain" description="M23ase beta-sheet core" evidence="1">
    <location>
        <begin position="48"/>
        <end position="115"/>
    </location>
</feature>
<dbReference type="PANTHER" id="PTHR21666:SF270">
    <property type="entry name" value="MUREIN HYDROLASE ACTIVATOR ENVC"/>
    <property type="match status" value="1"/>
</dbReference>